<dbReference type="EMBL" id="BLAY01000058">
    <property type="protein sequence ID" value="GET39057.1"/>
    <property type="molecule type" value="Genomic_DNA"/>
</dbReference>
<protein>
    <recommendedName>
        <fullName evidence="4">Uridine phosphorylase</fullName>
    </recommendedName>
</protein>
<feature type="transmembrane region" description="Helical" evidence="1">
    <location>
        <begin position="247"/>
        <end position="270"/>
    </location>
</feature>
<gene>
    <name evidence="2" type="ORF">MiSe_38180</name>
</gene>
<dbReference type="RefSeq" id="WP_226583954.1">
    <property type="nucleotide sequence ID" value="NZ_BLAY01000058.1"/>
</dbReference>
<comment type="caution">
    <text evidence="2">The sequence shown here is derived from an EMBL/GenBank/DDBJ whole genome shotgun (WGS) entry which is preliminary data.</text>
</comment>
<feature type="transmembrane region" description="Helical" evidence="1">
    <location>
        <begin position="20"/>
        <end position="42"/>
    </location>
</feature>
<feature type="transmembrane region" description="Helical" evidence="1">
    <location>
        <begin position="204"/>
        <end position="226"/>
    </location>
</feature>
<evidence type="ECO:0008006" key="4">
    <source>
        <dbReference type="Google" id="ProtNLM"/>
    </source>
</evidence>
<keyword evidence="1" id="KW-0472">Membrane</keyword>
<dbReference type="AlphaFoldDB" id="A0AAV3XHW6"/>
<evidence type="ECO:0000313" key="3">
    <source>
        <dbReference type="Proteomes" id="UP001050975"/>
    </source>
</evidence>
<reference evidence="2" key="1">
    <citation type="submission" date="2019-10" db="EMBL/GenBank/DDBJ databases">
        <title>Draft genome sequece of Microseira wollei NIES-4236.</title>
        <authorList>
            <person name="Yamaguchi H."/>
            <person name="Suzuki S."/>
            <person name="Kawachi M."/>
        </authorList>
    </citation>
    <scope>NUCLEOTIDE SEQUENCE</scope>
    <source>
        <strain evidence="2">NIES-4236</strain>
    </source>
</reference>
<evidence type="ECO:0000313" key="2">
    <source>
        <dbReference type="EMBL" id="GET39057.1"/>
    </source>
</evidence>
<evidence type="ECO:0000256" key="1">
    <source>
        <dbReference type="SAM" id="Phobius"/>
    </source>
</evidence>
<organism evidence="2 3">
    <name type="scientific">Microseira wollei NIES-4236</name>
    <dbReference type="NCBI Taxonomy" id="2530354"/>
    <lineage>
        <taxon>Bacteria</taxon>
        <taxon>Bacillati</taxon>
        <taxon>Cyanobacteriota</taxon>
        <taxon>Cyanophyceae</taxon>
        <taxon>Oscillatoriophycideae</taxon>
        <taxon>Aerosakkonematales</taxon>
        <taxon>Aerosakkonemataceae</taxon>
        <taxon>Microseira</taxon>
    </lineage>
</organism>
<name>A0AAV3XHW6_9CYAN</name>
<sequence length="503" mass="58653">MSSLQKLARRNSLARRNLWFERLMAIAATANLGLLLFDLSYIPLRDFWLHRTLQVLDLKIQIPLPPITKWYDPLKGIEPYRETQAYLKTVDRLQAQLKAPNALQSPQVEQTLQELRRQSSEMIDTNPFQIANKSGILEKIKNRMRDRLDRESARQSFRIFWTQDHFSKFGTQQELEFFNNQIRPLIETNYFRQLGENSEFVDLFFWRIDQWFALLFGLEFLARTLYISRRYTGVKWTDAMLWRWYDLFLILPIYWVQPWMGLLRVIPVMIRLDDAKLINLERIRDQINRGVVANFAEEITEVVVVQVIDQMQGSIKRGEISRWLTQSENRPYIDLNNTNEVEAIADILTKLVVYRIVPKIQPDIEAILRHNIESILSNLPAYRSLQGIPGLGSVPTQLTDKLVTEISQALYEALKGGVEDPVSAKLTAQLVQHLGEAIASEAKNQHTLDRLQSLLVDMLEEIKINYVERLSQEDVEAVLEQTLKLRQSAHADEEKRITPSKLV</sequence>
<dbReference type="Proteomes" id="UP001050975">
    <property type="component" value="Unassembled WGS sequence"/>
</dbReference>
<proteinExistence type="predicted"/>
<keyword evidence="3" id="KW-1185">Reference proteome</keyword>
<keyword evidence="1" id="KW-1133">Transmembrane helix</keyword>
<keyword evidence="1" id="KW-0812">Transmembrane</keyword>
<accession>A0AAV3XHW6</accession>